<evidence type="ECO:0008006" key="3">
    <source>
        <dbReference type="Google" id="ProtNLM"/>
    </source>
</evidence>
<keyword evidence="2" id="KW-1185">Reference proteome</keyword>
<dbReference type="RefSeq" id="WP_068367361.1">
    <property type="nucleotide sequence ID" value="NZ_CAMQER010000008.1"/>
</dbReference>
<protein>
    <recommendedName>
        <fullName evidence="3">DHHA1 domain protein</fullName>
    </recommendedName>
</protein>
<evidence type="ECO:0000313" key="2">
    <source>
        <dbReference type="Proteomes" id="UP000070442"/>
    </source>
</evidence>
<evidence type="ECO:0000313" key="1">
    <source>
        <dbReference type="EMBL" id="KXB67009.1"/>
    </source>
</evidence>
<dbReference type="PATRIC" id="fig|755172.3.peg.705"/>
<reference evidence="2" key="1">
    <citation type="submission" date="2016-01" db="EMBL/GenBank/DDBJ databases">
        <authorList>
            <person name="Mitreva M."/>
            <person name="Pepin K.H."/>
            <person name="Mihindukulasuriya K.A."/>
            <person name="Fulton R."/>
            <person name="Fronick C."/>
            <person name="O'Laughlin M."/>
            <person name="Miner T."/>
            <person name="Herter B."/>
            <person name="Rosa B.A."/>
            <person name="Cordes M."/>
            <person name="Tomlinson C."/>
            <person name="Wollam A."/>
            <person name="Palsikar V.B."/>
            <person name="Mardis E.R."/>
            <person name="Wilson R.K."/>
        </authorList>
    </citation>
    <scope>NUCLEOTIDE SEQUENCE [LARGE SCALE GENOMIC DNA]</scope>
    <source>
        <strain evidence="2">DNF00729</strain>
    </source>
</reference>
<organism evidence="1 2">
    <name type="scientific">Aedoeadaptatus coxii</name>
    <dbReference type="NCBI Taxonomy" id="755172"/>
    <lineage>
        <taxon>Bacteria</taxon>
        <taxon>Bacillati</taxon>
        <taxon>Bacillota</taxon>
        <taxon>Tissierellia</taxon>
        <taxon>Tissierellales</taxon>
        <taxon>Peptoniphilaceae</taxon>
        <taxon>Aedoeadaptatus</taxon>
    </lineage>
</organism>
<dbReference type="OrthoDB" id="9812949at2"/>
<comment type="caution">
    <text evidence="1">The sequence shown here is derived from an EMBL/GenBank/DDBJ whole genome shotgun (WGS) entry which is preliminary data.</text>
</comment>
<accession>A0A134AH35</accession>
<gene>
    <name evidence="1" type="ORF">HMPREF1863_00735</name>
</gene>
<dbReference type="GO" id="GO:0000166">
    <property type="term" value="F:nucleotide binding"/>
    <property type="evidence" value="ECO:0007669"/>
    <property type="project" value="InterPro"/>
</dbReference>
<dbReference type="Gene3D" id="3.30.980.10">
    <property type="entry name" value="Threonyl-trna Synthetase, Chain A, domain 2"/>
    <property type="match status" value="1"/>
</dbReference>
<sequence>MALYLSEPYRKTMNITVPDTVKSKGYHYFLLDDSIVAPPIEKYSVGDALFINKQPVEYTVTDDGHIQCKAESADSGEEKELSIDWPRRLQHMQNNIARILLIAAVEKLIHCKILDAETAEECFVLVDTDDIGFMALEKIENFVNHLIESNLPIQDHLKSVDIATVGERKSYGPVLKQTGELALFAVKSVEKTEDGLKLNFVTGKAALDDYRSHRYLTKNLSMYLNVHTTKEIWQGVKKLQGKIDDQKKAIDSLEAQLGLEQVQEFMARRRLVDGVGYIYLTLENINFKNFKHLTESIQKKPKTVQIYGIPNGSDAQIHVIRSADVNVDLKQILDEINTGDLDGTGNLYRIQANVSHERMARVMESFLYRIQKNIAEGK</sequence>
<dbReference type="STRING" id="755172.HMPREF1863_00735"/>
<dbReference type="SUPFAM" id="SSF55186">
    <property type="entry name" value="ThrRS/AlaRS common domain"/>
    <property type="match status" value="1"/>
</dbReference>
<dbReference type="EMBL" id="LSDG01000023">
    <property type="protein sequence ID" value="KXB67009.1"/>
    <property type="molecule type" value="Genomic_DNA"/>
</dbReference>
<dbReference type="AlphaFoldDB" id="A0A134AH35"/>
<name>A0A134AH35_9FIRM</name>
<dbReference type="InterPro" id="IPR018163">
    <property type="entry name" value="Thr/Ala-tRNA-synth_IIc_edit"/>
</dbReference>
<dbReference type="Proteomes" id="UP000070442">
    <property type="component" value="Unassembled WGS sequence"/>
</dbReference>
<proteinExistence type="predicted"/>